<dbReference type="VEuPathDB" id="TriTrypDB:TCSYLVIO_003758"/>
<sequence length="154" mass="17301">MAMKDAVWLGKPVDVTGEDLCSVYTSRIGGTATLFRETADYSVFRCPKCNSMNTVSLLAQIYAPLDVYDRLLYVLTCSTCSTEQSTFCFALRSQNFNPSYKNVSRTNDKGAARTNDFFSKKTRTGEMGWIRDGIMMIRALNQTRLRNKVGTEAL</sequence>
<dbReference type="VEuPathDB" id="TriTrypDB:C3747_63g114"/>
<proteinExistence type="predicted"/>
<name>A0A2V2VWE3_TRYCR</name>
<dbReference type="VEuPathDB" id="TriTrypDB:TCDM_02514"/>
<dbReference type="InterPro" id="IPR052815">
    <property type="entry name" value="PDCD2-like_regulator"/>
</dbReference>
<comment type="caution">
    <text evidence="1">The sequence shown here is derived from an EMBL/GenBank/DDBJ whole genome shotgun (WGS) entry which is preliminary data.</text>
</comment>
<reference evidence="1 2" key="1">
    <citation type="journal article" date="2018" name="Microb. Genom.">
        <title>Expanding an expanded genome: long-read sequencing of Trypanosoma cruzi.</title>
        <authorList>
            <person name="Berna L."/>
            <person name="Rodriguez M."/>
            <person name="Chiribao M.L."/>
            <person name="Parodi-Talice A."/>
            <person name="Pita S."/>
            <person name="Rijo G."/>
            <person name="Alvarez-Valin F."/>
            <person name="Robello C."/>
        </authorList>
    </citation>
    <scope>NUCLEOTIDE SEQUENCE [LARGE SCALE GENOMIC DNA]</scope>
    <source>
        <strain evidence="1 2">Dm28c</strain>
    </source>
</reference>
<evidence type="ECO:0000313" key="1">
    <source>
        <dbReference type="EMBL" id="PWV00137.1"/>
    </source>
</evidence>
<evidence type="ECO:0008006" key="3">
    <source>
        <dbReference type="Google" id="ProtNLM"/>
    </source>
</evidence>
<gene>
    <name evidence="1" type="ORF">C4B63_7g323</name>
</gene>
<dbReference type="VEuPathDB" id="TriTrypDB:BCY84_20581"/>
<dbReference type="VEuPathDB" id="TriTrypDB:TcCL_NonESM03236"/>
<dbReference type="VEuPathDB" id="TriTrypDB:TcBrA4_0125000"/>
<dbReference type="VEuPathDB" id="TriTrypDB:TcCLB.503865.40"/>
<dbReference type="AlphaFoldDB" id="A0A2V2VWE3"/>
<dbReference type="PANTHER" id="PTHR46421:SF1">
    <property type="entry name" value="PROGRAMMED CELL DEATH PROTEIN 2-LIKE"/>
    <property type="match status" value="1"/>
</dbReference>
<dbReference type="VEuPathDB" id="TriTrypDB:Tc_MARK_2520"/>
<dbReference type="VEuPathDB" id="TriTrypDB:TcG_01394"/>
<dbReference type="VEuPathDB" id="TriTrypDB:ECC02_002582"/>
<dbReference type="Proteomes" id="UP000246121">
    <property type="component" value="Unassembled WGS sequence"/>
</dbReference>
<accession>A0A2V2VWE3</accession>
<dbReference type="VEuPathDB" id="TriTrypDB:TcCLB.508693.170"/>
<dbReference type="EMBL" id="PRFA01000007">
    <property type="protein sequence ID" value="PWV00137.1"/>
    <property type="molecule type" value="Genomic_DNA"/>
</dbReference>
<organism evidence="1 2">
    <name type="scientific">Trypanosoma cruzi</name>
    <dbReference type="NCBI Taxonomy" id="5693"/>
    <lineage>
        <taxon>Eukaryota</taxon>
        <taxon>Discoba</taxon>
        <taxon>Euglenozoa</taxon>
        <taxon>Kinetoplastea</taxon>
        <taxon>Metakinetoplastina</taxon>
        <taxon>Trypanosomatida</taxon>
        <taxon>Trypanosomatidae</taxon>
        <taxon>Trypanosoma</taxon>
        <taxon>Schizotrypanum</taxon>
    </lineage>
</organism>
<dbReference type="PANTHER" id="PTHR46421">
    <property type="entry name" value="PROGRAMMED CELL DEATH PROTEIN 2-LIKE"/>
    <property type="match status" value="1"/>
</dbReference>
<protein>
    <recommendedName>
        <fullName evidence="3">Programmed cell death protein 2 C-terminal domain-containing protein</fullName>
    </recommendedName>
</protein>
<dbReference type="VEuPathDB" id="TriTrypDB:C4B63_7g323"/>
<evidence type="ECO:0000313" key="2">
    <source>
        <dbReference type="Proteomes" id="UP000246121"/>
    </source>
</evidence>